<dbReference type="AlphaFoldDB" id="A0ABD3LM31"/>
<feature type="compositionally biased region" description="Polar residues" evidence="1">
    <location>
        <begin position="33"/>
        <end position="54"/>
    </location>
</feature>
<evidence type="ECO:0000256" key="1">
    <source>
        <dbReference type="SAM" id="MobiDB-lite"/>
    </source>
</evidence>
<dbReference type="Proteomes" id="UP001634007">
    <property type="component" value="Unassembled WGS sequence"/>
</dbReference>
<proteinExistence type="predicted"/>
<name>A0ABD3LM31_EUCGL</name>
<gene>
    <name evidence="2" type="ORF">ACJRO7_012449</name>
</gene>
<reference evidence="2 3" key="1">
    <citation type="submission" date="2024-11" db="EMBL/GenBank/DDBJ databases">
        <title>Chromosome-level genome assembly of Eucalyptus globulus Labill. provides insights into its genome evolution.</title>
        <authorList>
            <person name="Li X."/>
        </authorList>
    </citation>
    <scope>NUCLEOTIDE SEQUENCE [LARGE SCALE GENOMIC DNA]</scope>
    <source>
        <strain evidence="2">CL2024</strain>
        <tissue evidence="2">Fresh tender leaves</tissue>
    </source>
</reference>
<evidence type="ECO:0000313" key="3">
    <source>
        <dbReference type="Proteomes" id="UP001634007"/>
    </source>
</evidence>
<dbReference type="EMBL" id="JBJKBG010000002">
    <property type="protein sequence ID" value="KAL3751619.1"/>
    <property type="molecule type" value="Genomic_DNA"/>
</dbReference>
<comment type="caution">
    <text evidence="2">The sequence shown here is derived from an EMBL/GenBank/DDBJ whole genome shotgun (WGS) entry which is preliminary data.</text>
</comment>
<accession>A0ABD3LM31</accession>
<organism evidence="2 3">
    <name type="scientific">Eucalyptus globulus</name>
    <name type="common">Tasmanian blue gum</name>
    <dbReference type="NCBI Taxonomy" id="34317"/>
    <lineage>
        <taxon>Eukaryota</taxon>
        <taxon>Viridiplantae</taxon>
        <taxon>Streptophyta</taxon>
        <taxon>Embryophyta</taxon>
        <taxon>Tracheophyta</taxon>
        <taxon>Spermatophyta</taxon>
        <taxon>Magnoliopsida</taxon>
        <taxon>eudicotyledons</taxon>
        <taxon>Gunneridae</taxon>
        <taxon>Pentapetalae</taxon>
        <taxon>rosids</taxon>
        <taxon>malvids</taxon>
        <taxon>Myrtales</taxon>
        <taxon>Myrtaceae</taxon>
        <taxon>Myrtoideae</taxon>
        <taxon>Eucalypteae</taxon>
        <taxon>Eucalyptus</taxon>
    </lineage>
</organism>
<feature type="compositionally biased region" description="Basic and acidic residues" evidence="1">
    <location>
        <begin position="130"/>
        <end position="141"/>
    </location>
</feature>
<evidence type="ECO:0000313" key="2">
    <source>
        <dbReference type="EMBL" id="KAL3751619.1"/>
    </source>
</evidence>
<protein>
    <submittedName>
        <fullName evidence="2">Uncharacterized protein</fullName>
    </submittedName>
</protein>
<feature type="region of interest" description="Disordered" evidence="1">
    <location>
        <begin position="12"/>
        <end position="141"/>
    </location>
</feature>
<sequence length="141" mass="15516">MIIDWLAVRREKKGGNPLRSAKAPPRALDDSANDSAFRSPLVSSSAHAQASATRLTAVVFDPDQADDDPRPPETPKPRRDRRYFWERNAPPQAPPPVANNRSTRAAPSPFPLAKEPPSVEYGPPGIEPTEEAHVARRIPEK</sequence>
<keyword evidence="3" id="KW-1185">Reference proteome</keyword>
<feature type="compositionally biased region" description="Basic and acidic residues" evidence="1">
    <location>
        <begin position="67"/>
        <end position="85"/>
    </location>
</feature>